<evidence type="ECO:0000313" key="3">
    <source>
        <dbReference type="Proteomes" id="UP000286045"/>
    </source>
</evidence>
<sequence length="137" mass="15271">MDASVLCRTSENTNRTGRNTKIEFRHVRLSQDTHAGIANMQVKAAPTPAKDPAVVDAQAPDTGVTVKKRIGGRFKPIWVVGYDEDEEKGEHIGFRYFSDGDKDGMSHDGGVKSHDHDVKSHNDHAKAHDDHESSFWY</sequence>
<comment type="caution">
    <text evidence="2">The sequence shown here is derived from an EMBL/GenBank/DDBJ whole genome shotgun (WGS) entry which is preliminary data.</text>
</comment>
<evidence type="ECO:0000313" key="2">
    <source>
        <dbReference type="EMBL" id="RWA07430.1"/>
    </source>
</evidence>
<name>A0A439CZ39_9PEZI</name>
<gene>
    <name evidence="2" type="ORF">EKO27_g7680</name>
</gene>
<accession>A0A439CZ39</accession>
<feature type="region of interest" description="Disordered" evidence="1">
    <location>
        <begin position="99"/>
        <end position="137"/>
    </location>
</feature>
<evidence type="ECO:0000256" key="1">
    <source>
        <dbReference type="SAM" id="MobiDB-lite"/>
    </source>
</evidence>
<proteinExistence type="predicted"/>
<dbReference type="AlphaFoldDB" id="A0A439CZ39"/>
<keyword evidence="3" id="KW-1185">Reference proteome</keyword>
<organism evidence="2 3">
    <name type="scientific">Xylaria grammica</name>
    <dbReference type="NCBI Taxonomy" id="363999"/>
    <lineage>
        <taxon>Eukaryota</taxon>
        <taxon>Fungi</taxon>
        <taxon>Dikarya</taxon>
        <taxon>Ascomycota</taxon>
        <taxon>Pezizomycotina</taxon>
        <taxon>Sordariomycetes</taxon>
        <taxon>Xylariomycetidae</taxon>
        <taxon>Xylariales</taxon>
        <taxon>Xylariaceae</taxon>
        <taxon>Xylaria</taxon>
    </lineage>
</organism>
<dbReference type="Proteomes" id="UP000286045">
    <property type="component" value="Unassembled WGS sequence"/>
</dbReference>
<reference evidence="2 3" key="1">
    <citation type="submission" date="2018-12" db="EMBL/GenBank/DDBJ databases">
        <title>Draft genome sequence of Xylaria grammica IHI A82.</title>
        <authorList>
            <person name="Buettner E."/>
            <person name="Kellner H."/>
        </authorList>
    </citation>
    <scope>NUCLEOTIDE SEQUENCE [LARGE SCALE GENOMIC DNA]</scope>
    <source>
        <strain evidence="2 3">IHI A82</strain>
    </source>
</reference>
<protein>
    <submittedName>
        <fullName evidence="2">Uncharacterized protein</fullName>
    </submittedName>
</protein>
<dbReference type="EMBL" id="RYZI01000259">
    <property type="protein sequence ID" value="RWA07430.1"/>
    <property type="molecule type" value="Genomic_DNA"/>
</dbReference>